<gene>
    <name evidence="1" type="ORF">ACFQPF_15285</name>
</gene>
<dbReference type="RefSeq" id="WP_379750568.1">
    <property type="nucleotide sequence ID" value="NZ_JBHTCP010000049.1"/>
</dbReference>
<evidence type="ECO:0000313" key="1">
    <source>
        <dbReference type="EMBL" id="MFC7373002.1"/>
    </source>
</evidence>
<dbReference type="EMBL" id="JBHTCP010000049">
    <property type="protein sequence ID" value="MFC7373002.1"/>
    <property type="molecule type" value="Genomic_DNA"/>
</dbReference>
<accession>A0ABW2NT20</accession>
<proteinExistence type="predicted"/>
<dbReference type="Proteomes" id="UP001596549">
    <property type="component" value="Unassembled WGS sequence"/>
</dbReference>
<dbReference type="InterPro" id="IPR025906">
    <property type="entry name" value="YjfB_motility"/>
</dbReference>
<organism evidence="1 2">
    <name type="scientific">Fictibacillus iocasae</name>
    <dbReference type="NCBI Taxonomy" id="2715437"/>
    <lineage>
        <taxon>Bacteria</taxon>
        <taxon>Bacillati</taxon>
        <taxon>Bacillota</taxon>
        <taxon>Bacilli</taxon>
        <taxon>Bacillales</taxon>
        <taxon>Fictibacillaceae</taxon>
        <taxon>Fictibacillus</taxon>
    </lineage>
</organism>
<evidence type="ECO:0000313" key="2">
    <source>
        <dbReference type="Proteomes" id="UP001596549"/>
    </source>
</evidence>
<dbReference type="Pfam" id="PF14070">
    <property type="entry name" value="YjfB_motility"/>
    <property type="match status" value="1"/>
</dbReference>
<sequence length="58" mass="6136">MDIAALSIAINQSSVREQANLSVMKMAMDSSEQTAVNMAKMLESAAQPHLGSTIDLKG</sequence>
<keyword evidence="2" id="KW-1185">Reference proteome</keyword>
<name>A0ABW2NT20_9BACL</name>
<comment type="caution">
    <text evidence="1">The sequence shown here is derived from an EMBL/GenBank/DDBJ whole genome shotgun (WGS) entry which is preliminary data.</text>
</comment>
<protein>
    <submittedName>
        <fullName evidence="1">YjfB family protein</fullName>
    </submittedName>
</protein>
<reference evidence="2" key="1">
    <citation type="journal article" date="2019" name="Int. J. Syst. Evol. Microbiol.">
        <title>The Global Catalogue of Microorganisms (GCM) 10K type strain sequencing project: providing services to taxonomists for standard genome sequencing and annotation.</title>
        <authorList>
            <consortium name="The Broad Institute Genomics Platform"/>
            <consortium name="The Broad Institute Genome Sequencing Center for Infectious Disease"/>
            <person name="Wu L."/>
            <person name="Ma J."/>
        </authorList>
    </citation>
    <scope>NUCLEOTIDE SEQUENCE [LARGE SCALE GENOMIC DNA]</scope>
    <source>
        <strain evidence="2">NBRC 106396</strain>
    </source>
</reference>